<dbReference type="PANTHER" id="PTHR46796:SF15">
    <property type="entry name" value="BLL1074 PROTEIN"/>
    <property type="match status" value="1"/>
</dbReference>
<keyword evidence="1" id="KW-0805">Transcription regulation</keyword>
<evidence type="ECO:0000256" key="1">
    <source>
        <dbReference type="ARBA" id="ARBA00023015"/>
    </source>
</evidence>
<dbReference type="Gene3D" id="1.10.10.60">
    <property type="entry name" value="Homeodomain-like"/>
    <property type="match status" value="1"/>
</dbReference>
<dbReference type="InterPro" id="IPR050204">
    <property type="entry name" value="AraC_XylS_family_regulators"/>
</dbReference>
<evidence type="ECO:0000256" key="2">
    <source>
        <dbReference type="ARBA" id="ARBA00023125"/>
    </source>
</evidence>
<dbReference type="InterPro" id="IPR009057">
    <property type="entry name" value="Homeodomain-like_sf"/>
</dbReference>
<dbReference type="EMBL" id="JAPJZI010000001">
    <property type="protein sequence ID" value="MDA5400540.1"/>
    <property type="molecule type" value="Genomic_DNA"/>
</dbReference>
<dbReference type="SUPFAM" id="SSF46689">
    <property type="entry name" value="Homeodomain-like"/>
    <property type="match status" value="1"/>
</dbReference>
<dbReference type="Pfam" id="PF20240">
    <property type="entry name" value="DUF6597"/>
    <property type="match status" value="1"/>
</dbReference>
<dbReference type="Proteomes" id="UP001151234">
    <property type="component" value="Unassembled WGS sequence"/>
</dbReference>
<reference evidence="5" key="1">
    <citation type="submission" date="2022-11" db="EMBL/GenBank/DDBJ databases">
        <title>Draft genome sequence of Hoeflea poritis E7-10 and Hoeflea prorocentri PM5-8, separated from scleractinian coral Porites lutea and marine dinoflagellate.</title>
        <authorList>
            <person name="Zhang G."/>
            <person name="Wei Q."/>
            <person name="Cai L."/>
        </authorList>
    </citation>
    <scope>NUCLEOTIDE SEQUENCE</scope>
    <source>
        <strain evidence="5">PM5-8</strain>
    </source>
</reference>
<evidence type="ECO:0000256" key="3">
    <source>
        <dbReference type="ARBA" id="ARBA00023163"/>
    </source>
</evidence>
<dbReference type="Pfam" id="PF12833">
    <property type="entry name" value="HTH_18"/>
    <property type="match status" value="1"/>
</dbReference>
<dbReference type="InterPro" id="IPR018060">
    <property type="entry name" value="HTH_AraC"/>
</dbReference>
<protein>
    <submittedName>
        <fullName evidence="5">AraC family transcriptional regulator</fullName>
    </submittedName>
</protein>
<evidence type="ECO:0000313" key="5">
    <source>
        <dbReference type="EMBL" id="MDA5400540.1"/>
    </source>
</evidence>
<comment type="caution">
    <text evidence="5">The sequence shown here is derived from an EMBL/GenBank/DDBJ whole genome shotgun (WGS) entry which is preliminary data.</text>
</comment>
<dbReference type="AlphaFoldDB" id="A0A9X3ZJF9"/>
<dbReference type="SMART" id="SM00342">
    <property type="entry name" value="HTH_ARAC"/>
    <property type="match status" value="1"/>
</dbReference>
<organism evidence="5 6">
    <name type="scientific">Hoeflea prorocentri</name>
    <dbReference type="NCBI Taxonomy" id="1922333"/>
    <lineage>
        <taxon>Bacteria</taxon>
        <taxon>Pseudomonadati</taxon>
        <taxon>Pseudomonadota</taxon>
        <taxon>Alphaproteobacteria</taxon>
        <taxon>Hyphomicrobiales</taxon>
        <taxon>Rhizobiaceae</taxon>
        <taxon>Hoeflea</taxon>
    </lineage>
</organism>
<dbReference type="InterPro" id="IPR046532">
    <property type="entry name" value="DUF6597"/>
</dbReference>
<proteinExistence type="predicted"/>
<gene>
    <name evidence="5" type="ORF">OQ273_18340</name>
</gene>
<evidence type="ECO:0000259" key="4">
    <source>
        <dbReference type="PROSITE" id="PS01124"/>
    </source>
</evidence>
<keyword evidence="2" id="KW-0238">DNA-binding</keyword>
<sequence>MLLSRAPRDARLAPYIDAFWTCETSHGNELERVLPNGRTQLFINLHEDALHHYGVDGSVRQSASGMAVQGPMLKPTVIDRAEQRSLCGVLFSPGGAFPFFRGHLSEIGSDLADLDCLSWSDGWRTHECLQMARAPQERLDLLEAAFLDRAPVADEWDLAVRKAGHLLRNGHRVHTVADQLNTTRQTLITRFRERTGMKPKTYCRIERFQHLIRTRSNAASWADAAFDAGYSDQSHMAREFRHFGGITPTEYMPDRLSEPNHLPLRA</sequence>
<dbReference type="PROSITE" id="PS01124">
    <property type="entry name" value="HTH_ARAC_FAMILY_2"/>
    <property type="match status" value="1"/>
</dbReference>
<name>A0A9X3ZJF9_9HYPH</name>
<accession>A0A9X3ZJF9</accession>
<dbReference type="GO" id="GO:0003700">
    <property type="term" value="F:DNA-binding transcription factor activity"/>
    <property type="evidence" value="ECO:0007669"/>
    <property type="project" value="InterPro"/>
</dbReference>
<dbReference type="RefSeq" id="WP_267992181.1">
    <property type="nucleotide sequence ID" value="NZ_JAPJZI010000001.1"/>
</dbReference>
<keyword evidence="3" id="KW-0804">Transcription</keyword>
<feature type="domain" description="HTH araC/xylS-type" evidence="4">
    <location>
        <begin position="165"/>
        <end position="254"/>
    </location>
</feature>
<evidence type="ECO:0000313" key="6">
    <source>
        <dbReference type="Proteomes" id="UP001151234"/>
    </source>
</evidence>
<dbReference type="PANTHER" id="PTHR46796">
    <property type="entry name" value="HTH-TYPE TRANSCRIPTIONAL ACTIVATOR RHAS-RELATED"/>
    <property type="match status" value="1"/>
</dbReference>
<keyword evidence="6" id="KW-1185">Reference proteome</keyword>
<dbReference type="GO" id="GO:0043565">
    <property type="term" value="F:sequence-specific DNA binding"/>
    <property type="evidence" value="ECO:0007669"/>
    <property type="project" value="InterPro"/>
</dbReference>